<gene>
    <name evidence="1" type="ORF">DW116_12605</name>
</gene>
<comment type="caution">
    <text evidence="1">The sequence shown here is derived from an EMBL/GenBank/DDBJ whole genome shotgun (WGS) entry which is preliminary data.</text>
</comment>
<sequence length="68" mass="7813">FVRKSVLIYETIIEIKSKIDDLENIYKESISKKKKWEKVKPILSFAIDKGADVAIAIMSLLLQMKLGM</sequence>
<protein>
    <submittedName>
        <fullName evidence="1">Uncharacterized protein</fullName>
    </submittedName>
</protein>
<dbReference type="Proteomes" id="UP000285832">
    <property type="component" value="Unassembled WGS sequence"/>
</dbReference>
<evidence type="ECO:0000313" key="1">
    <source>
        <dbReference type="EMBL" id="RHJ57505.1"/>
    </source>
</evidence>
<name>A0A415CUN9_9FIRM</name>
<evidence type="ECO:0000313" key="2">
    <source>
        <dbReference type="Proteomes" id="UP000285832"/>
    </source>
</evidence>
<accession>A0A415CUN9</accession>
<reference evidence="1 2" key="1">
    <citation type="submission" date="2018-08" db="EMBL/GenBank/DDBJ databases">
        <title>A genome reference for cultivated species of the human gut microbiota.</title>
        <authorList>
            <person name="Zou Y."/>
            <person name="Xue W."/>
            <person name="Luo G."/>
        </authorList>
    </citation>
    <scope>NUCLEOTIDE SEQUENCE [LARGE SCALE GENOMIC DNA]</scope>
    <source>
        <strain evidence="1 2">AM09-9</strain>
    </source>
</reference>
<dbReference type="AlphaFoldDB" id="A0A415CUN9"/>
<organism evidence="1 2">
    <name type="scientific">[Ruminococcus] lactaris</name>
    <dbReference type="NCBI Taxonomy" id="46228"/>
    <lineage>
        <taxon>Bacteria</taxon>
        <taxon>Bacillati</taxon>
        <taxon>Bacillota</taxon>
        <taxon>Clostridia</taxon>
        <taxon>Lachnospirales</taxon>
        <taxon>Lachnospiraceae</taxon>
        <taxon>Mediterraneibacter</taxon>
    </lineage>
</organism>
<feature type="non-terminal residue" evidence="1">
    <location>
        <position position="1"/>
    </location>
</feature>
<dbReference type="EMBL" id="QRMI01000046">
    <property type="protein sequence ID" value="RHJ57505.1"/>
    <property type="molecule type" value="Genomic_DNA"/>
</dbReference>
<dbReference type="RefSeq" id="WP_207662774.1">
    <property type="nucleotide sequence ID" value="NZ_JAQDJO010000021.1"/>
</dbReference>
<proteinExistence type="predicted"/>